<dbReference type="SUPFAM" id="SSF52540">
    <property type="entry name" value="P-loop containing nucleoside triphosphate hydrolases"/>
    <property type="match status" value="2"/>
</dbReference>
<dbReference type="RefSeq" id="WP_379583090.1">
    <property type="nucleotide sequence ID" value="NZ_JBHSQW010000009.1"/>
</dbReference>
<dbReference type="Pfam" id="PF00005">
    <property type="entry name" value="ABC_tran"/>
    <property type="match status" value="2"/>
</dbReference>
<dbReference type="InterPro" id="IPR013563">
    <property type="entry name" value="Oligopep_ABC_C"/>
</dbReference>
<dbReference type="GO" id="GO:0005524">
    <property type="term" value="F:ATP binding"/>
    <property type="evidence" value="ECO:0007669"/>
    <property type="project" value="UniProtKB-KW"/>
</dbReference>
<feature type="domain" description="ABC transporter" evidence="9">
    <location>
        <begin position="5"/>
        <end position="247"/>
    </location>
</feature>
<dbReference type="InterPro" id="IPR027417">
    <property type="entry name" value="P-loop_NTPase"/>
</dbReference>
<organism evidence="10 11">
    <name type="scientific">Pseudonocardia hispaniensis</name>
    <dbReference type="NCBI Taxonomy" id="904933"/>
    <lineage>
        <taxon>Bacteria</taxon>
        <taxon>Bacillati</taxon>
        <taxon>Actinomycetota</taxon>
        <taxon>Actinomycetes</taxon>
        <taxon>Pseudonocardiales</taxon>
        <taxon>Pseudonocardiaceae</taxon>
        <taxon>Pseudonocardia</taxon>
    </lineage>
</organism>
<evidence type="ECO:0000259" key="9">
    <source>
        <dbReference type="PROSITE" id="PS50893"/>
    </source>
</evidence>
<proteinExistence type="inferred from homology"/>
<dbReference type="InterPro" id="IPR050388">
    <property type="entry name" value="ABC_Ni/Peptide_Import"/>
</dbReference>
<gene>
    <name evidence="10" type="ORF">ACFQE5_04550</name>
</gene>
<dbReference type="PANTHER" id="PTHR43297:SF2">
    <property type="entry name" value="DIPEPTIDE TRANSPORT ATP-BINDING PROTEIN DPPD"/>
    <property type="match status" value="1"/>
</dbReference>
<dbReference type="SMART" id="SM00382">
    <property type="entry name" value="AAA"/>
    <property type="match status" value="2"/>
</dbReference>
<dbReference type="Proteomes" id="UP001596302">
    <property type="component" value="Unassembled WGS sequence"/>
</dbReference>
<evidence type="ECO:0000256" key="3">
    <source>
        <dbReference type="ARBA" id="ARBA00022448"/>
    </source>
</evidence>
<dbReference type="InterPro" id="IPR017871">
    <property type="entry name" value="ABC_transporter-like_CS"/>
</dbReference>
<evidence type="ECO:0000256" key="8">
    <source>
        <dbReference type="SAM" id="MobiDB-lite"/>
    </source>
</evidence>
<dbReference type="PANTHER" id="PTHR43297">
    <property type="entry name" value="OLIGOPEPTIDE TRANSPORT ATP-BINDING PROTEIN APPD"/>
    <property type="match status" value="1"/>
</dbReference>
<dbReference type="InterPro" id="IPR003439">
    <property type="entry name" value="ABC_transporter-like_ATP-bd"/>
</dbReference>
<dbReference type="InterPro" id="IPR003593">
    <property type="entry name" value="AAA+_ATPase"/>
</dbReference>
<evidence type="ECO:0000256" key="6">
    <source>
        <dbReference type="ARBA" id="ARBA00022840"/>
    </source>
</evidence>
<dbReference type="PROSITE" id="PS00211">
    <property type="entry name" value="ABC_TRANSPORTER_1"/>
    <property type="match status" value="2"/>
</dbReference>
<dbReference type="Gene3D" id="3.40.50.300">
    <property type="entry name" value="P-loop containing nucleotide triphosphate hydrolases"/>
    <property type="match status" value="2"/>
</dbReference>
<comment type="similarity">
    <text evidence="2">Belongs to the ABC transporter superfamily.</text>
</comment>
<accession>A0ABW1IYM3</accession>
<dbReference type="NCBIfam" id="TIGR01727">
    <property type="entry name" value="oligo_HPY"/>
    <property type="match status" value="1"/>
</dbReference>
<keyword evidence="11" id="KW-1185">Reference proteome</keyword>
<sequence length="574" mass="61335">MNELLRVESLSVRYRRTPVLTEVSLRIGRGQVVGLTGESGSGKSSLAHALLGVADGATVSGQVWLDGTALPVDRPEELDGVRWNRIALAFQYGVSGLDPVRTVLAQIAEPLRIRRGLSRASATERARELWNEVGLPPERAAEAYPHQLSGGQARRAMIALALCCDPDLLIADEPTAGLDPTQRLDVLRLLRRRRDRGTAMLLISHDLSDLAELADQICVLHQGRIIEQGPAHEVLDDPRHPYTVELVDAYPRLDRARDLGGRVAEATGAVSGGCAYRARCPQAVGRCATDVPVLTPVDGRALACHLGGIRTVIEATGLGRSFGPVTALDSVSLSVRAGQTLAVIGASGSGKSTLARCLAGQLSPDTGTVLLAGEPVGAGRGGGPHRRLQLVQQNPYDAVSPRFTVRQVVREPLDIARSGTPAERDEAARRALDLVGLPTDETFGAQFAHQLSGGQLQRVALARALVVEPLVLIADEPTAMLDSAAQSRLLRVLRDLQDRIGLALVLVSHDLALVRKIAHTIVVLDSGRCVEHGPAHRIVTDPQHPTTRALLRSARGSLRGDARGTERRNPVHAT</sequence>
<evidence type="ECO:0000256" key="4">
    <source>
        <dbReference type="ARBA" id="ARBA00022475"/>
    </source>
</evidence>
<feature type="region of interest" description="Disordered" evidence="8">
    <location>
        <begin position="554"/>
        <end position="574"/>
    </location>
</feature>
<feature type="domain" description="ABC transporter" evidence="9">
    <location>
        <begin position="313"/>
        <end position="551"/>
    </location>
</feature>
<name>A0ABW1IYM3_9PSEU</name>
<dbReference type="CDD" id="cd03257">
    <property type="entry name" value="ABC_NikE_OppD_transporters"/>
    <property type="match status" value="2"/>
</dbReference>
<comment type="subcellular location">
    <subcellularLocation>
        <location evidence="1">Cell membrane</location>
        <topology evidence="1">Peripheral membrane protein</topology>
    </subcellularLocation>
</comment>
<keyword evidence="7" id="KW-0472">Membrane</keyword>
<keyword evidence="6 10" id="KW-0067">ATP-binding</keyword>
<dbReference type="PROSITE" id="PS50893">
    <property type="entry name" value="ABC_TRANSPORTER_2"/>
    <property type="match status" value="2"/>
</dbReference>
<protein>
    <submittedName>
        <fullName evidence="10">Dipeptide ABC transporter ATP-binding protein</fullName>
    </submittedName>
</protein>
<reference evidence="11" key="1">
    <citation type="journal article" date="2019" name="Int. J. Syst. Evol. Microbiol.">
        <title>The Global Catalogue of Microorganisms (GCM) 10K type strain sequencing project: providing services to taxonomists for standard genome sequencing and annotation.</title>
        <authorList>
            <consortium name="The Broad Institute Genomics Platform"/>
            <consortium name="The Broad Institute Genome Sequencing Center for Infectious Disease"/>
            <person name="Wu L."/>
            <person name="Ma J."/>
        </authorList>
    </citation>
    <scope>NUCLEOTIDE SEQUENCE [LARGE SCALE GENOMIC DNA]</scope>
    <source>
        <strain evidence="11">CCM 8391</strain>
    </source>
</reference>
<evidence type="ECO:0000256" key="2">
    <source>
        <dbReference type="ARBA" id="ARBA00005417"/>
    </source>
</evidence>
<evidence type="ECO:0000256" key="7">
    <source>
        <dbReference type="ARBA" id="ARBA00023136"/>
    </source>
</evidence>
<dbReference type="NCBIfam" id="NF008453">
    <property type="entry name" value="PRK11308.1"/>
    <property type="match status" value="2"/>
</dbReference>
<evidence type="ECO:0000256" key="1">
    <source>
        <dbReference type="ARBA" id="ARBA00004202"/>
    </source>
</evidence>
<feature type="compositionally biased region" description="Basic and acidic residues" evidence="8">
    <location>
        <begin position="558"/>
        <end position="574"/>
    </location>
</feature>
<evidence type="ECO:0000313" key="11">
    <source>
        <dbReference type="Proteomes" id="UP001596302"/>
    </source>
</evidence>
<evidence type="ECO:0000256" key="5">
    <source>
        <dbReference type="ARBA" id="ARBA00022741"/>
    </source>
</evidence>
<comment type="caution">
    <text evidence="10">The sequence shown here is derived from an EMBL/GenBank/DDBJ whole genome shotgun (WGS) entry which is preliminary data.</text>
</comment>
<dbReference type="EMBL" id="JBHSQW010000009">
    <property type="protein sequence ID" value="MFC5993484.1"/>
    <property type="molecule type" value="Genomic_DNA"/>
</dbReference>
<keyword evidence="5" id="KW-0547">Nucleotide-binding</keyword>
<keyword evidence="4" id="KW-1003">Cell membrane</keyword>
<evidence type="ECO:0000313" key="10">
    <source>
        <dbReference type="EMBL" id="MFC5993484.1"/>
    </source>
</evidence>
<keyword evidence="3" id="KW-0813">Transport</keyword>
<dbReference type="Pfam" id="PF08352">
    <property type="entry name" value="oligo_HPY"/>
    <property type="match status" value="1"/>
</dbReference>